<reference evidence="1 2" key="1">
    <citation type="submission" date="2020-07" db="EMBL/GenBank/DDBJ databases">
        <title>Pseudogemmobacter sp. nov., isolated from poultry manure in Taiwan.</title>
        <authorList>
            <person name="Lin S.-Y."/>
            <person name="Tang Y.-S."/>
            <person name="Young C.-C."/>
        </authorList>
    </citation>
    <scope>NUCLEOTIDE SEQUENCE [LARGE SCALE GENOMIC DNA]</scope>
    <source>
        <strain evidence="1 2">CC-YST710</strain>
    </source>
</reference>
<evidence type="ECO:0000313" key="2">
    <source>
        <dbReference type="Proteomes" id="UP001198571"/>
    </source>
</evidence>
<organism evidence="1 2">
    <name type="scientific">Pseudogemmobacter faecipullorum</name>
    <dbReference type="NCBI Taxonomy" id="2755041"/>
    <lineage>
        <taxon>Bacteria</taxon>
        <taxon>Pseudomonadati</taxon>
        <taxon>Pseudomonadota</taxon>
        <taxon>Alphaproteobacteria</taxon>
        <taxon>Rhodobacterales</taxon>
        <taxon>Paracoccaceae</taxon>
        <taxon>Pseudogemmobacter</taxon>
    </lineage>
</organism>
<dbReference type="Proteomes" id="UP001198571">
    <property type="component" value="Unassembled WGS sequence"/>
</dbReference>
<protein>
    <submittedName>
        <fullName evidence="1">Uncharacterized protein</fullName>
    </submittedName>
</protein>
<keyword evidence="2" id="KW-1185">Reference proteome</keyword>
<dbReference type="RefSeq" id="WP_226936631.1">
    <property type="nucleotide sequence ID" value="NZ_JACDXX010000013.1"/>
</dbReference>
<accession>A0ABS8CP48</accession>
<sequence length="60" mass="6665">MSEAVRRHAWVFQVLRDLQDYALANDLPGLAEKAQEALDVARAEMDGGSAPPDEDKGFRH</sequence>
<evidence type="ECO:0000313" key="1">
    <source>
        <dbReference type="EMBL" id="MCB5411171.1"/>
    </source>
</evidence>
<name>A0ABS8CP48_9RHOB</name>
<dbReference type="EMBL" id="JACDXX010000013">
    <property type="protein sequence ID" value="MCB5411171.1"/>
    <property type="molecule type" value="Genomic_DNA"/>
</dbReference>
<comment type="caution">
    <text evidence="1">The sequence shown here is derived from an EMBL/GenBank/DDBJ whole genome shotgun (WGS) entry which is preliminary data.</text>
</comment>
<proteinExistence type="predicted"/>
<gene>
    <name evidence="1" type="ORF">H0485_14350</name>
</gene>